<dbReference type="EMBL" id="KV429079">
    <property type="protein sequence ID" value="KZT67198.1"/>
    <property type="molecule type" value="Genomic_DNA"/>
</dbReference>
<reference evidence="1 2" key="1">
    <citation type="journal article" date="2016" name="Mol. Biol. Evol.">
        <title>Comparative Genomics of Early-Diverging Mushroom-Forming Fungi Provides Insights into the Origins of Lignocellulose Decay Capabilities.</title>
        <authorList>
            <person name="Nagy L.G."/>
            <person name="Riley R."/>
            <person name="Tritt A."/>
            <person name="Adam C."/>
            <person name="Daum C."/>
            <person name="Floudas D."/>
            <person name="Sun H."/>
            <person name="Yadav J.S."/>
            <person name="Pangilinan J."/>
            <person name="Larsson K.H."/>
            <person name="Matsuura K."/>
            <person name="Barry K."/>
            <person name="Labutti K."/>
            <person name="Kuo R."/>
            <person name="Ohm R.A."/>
            <person name="Bhattacharya S.S."/>
            <person name="Shirouzu T."/>
            <person name="Yoshinaga Y."/>
            <person name="Martin F.M."/>
            <person name="Grigoriev I.V."/>
            <person name="Hibbett D.S."/>
        </authorList>
    </citation>
    <scope>NUCLEOTIDE SEQUENCE [LARGE SCALE GENOMIC DNA]</scope>
    <source>
        <strain evidence="1 2">L-15889</strain>
    </source>
</reference>
<sequence>TLSSCYSDRKARARECIALQCEDEATMTASECYNLAKGLWRCKQHPGVL</sequence>
<feature type="non-terminal residue" evidence="1">
    <location>
        <position position="1"/>
    </location>
</feature>
<protein>
    <submittedName>
        <fullName evidence="1">Uncharacterized protein</fullName>
    </submittedName>
</protein>
<accession>A0A165NP16</accession>
<evidence type="ECO:0000313" key="1">
    <source>
        <dbReference type="EMBL" id="KZT67198.1"/>
    </source>
</evidence>
<gene>
    <name evidence="1" type="ORF">DAEQUDRAFT_729440</name>
</gene>
<organism evidence="1 2">
    <name type="scientific">Daedalea quercina L-15889</name>
    <dbReference type="NCBI Taxonomy" id="1314783"/>
    <lineage>
        <taxon>Eukaryota</taxon>
        <taxon>Fungi</taxon>
        <taxon>Dikarya</taxon>
        <taxon>Basidiomycota</taxon>
        <taxon>Agaricomycotina</taxon>
        <taxon>Agaricomycetes</taxon>
        <taxon>Polyporales</taxon>
        <taxon>Fomitopsis</taxon>
    </lineage>
</organism>
<proteinExistence type="predicted"/>
<dbReference type="Proteomes" id="UP000076727">
    <property type="component" value="Unassembled WGS sequence"/>
</dbReference>
<evidence type="ECO:0000313" key="2">
    <source>
        <dbReference type="Proteomes" id="UP000076727"/>
    </source>
</evidence>
<dbReference type="AlphaFoldDB" id="A0A165NP16"/>
<keyword evidence="2" id="KW-1185">Reference proteome</keyword>
<name>A0A165NP16_9APHY</name>